<gene>
    <name evidence="1" type="ORF">M513_08345</name>
    <name evidence="2" type="ORF">M514_08345</name>
</gene>
<dbReference type="AlphaFoldDB" id="A0A085N1Q0"/>
<sequence length="79" mass="9244">MVTVYEIKLLILIACHWRQLNRHETNAIFSYANRIVLSGLGKEDQNISESFQSQGLFWISVKEVTEFSIHSLKRRYAKS</sequence>
<dbReference type="Proteomes" id="UP000030758">
    <property type="component" value="Unassembled WGS sequence"/>
</dbReference>
<evidence type="ECO:0000313" key="3">
    <source>
        <dbReference type="Proteomes" id="UP000030764"/>
    </source>
</evidence>
<dbReference type="EMBL" id="KL367574">
    <property type="protein sequence ID" value="KFD63396.1"/>
    <property type="molecule type" value="Genomic_DNA"/>
</dbReference>
<organism evidence="2">
    <name type="scientific">Trichuris suis</name>
    <name type="common">pig whipworm</name>
    <dbReference type="NCBI Taxonomy" id="68888"/>
    <lineage>
        <taxon>Eukaryota</taxon>
        <taxon>Metazoa</taxon>
        <taxon>Ecdysozoa</taxon>
        <taxon>Nematoda</taxon>
        <taxon>Enoplea</taxon>
        <taxon>Dorylaimia</taxon>
        <taxon>Trichinellida</taxon>
        <taxon>Trichuridae</taxon>
        <taxon>Trichuris</taxon>
    </lineage>
</organism>
<evidence type="ECO:0000313" key="2">
    <source>
        <dbReference type="EMBL" id="KFD63396.1"/>
    </source>
</evidence>
<keyword evidence="3" id="KW-1185">Reference proteome</keyword>
<reference evidence="2 3" key="1">
    <citation type="journal article" date="2014" name="Nat. Genet.">
        <title>Genome and transcriptome of the porcine whipworm Trichuris suis.</title>
        <authorList>
            <person name="Jex A.R."/>
            <person name="Nejsum P."/>
            <person name="Schwarz E.M."/>
            <person name="Hu L."/>
            <person name="Young N.D."/>
            <person name="Hall R.S."/>
            <person name="Korhonen P.K."/>
            <person name="Liao S."/>
            <person name="Thamsborg S."/>
            <person name="Xia J."/>
            <person name="Xu P."/>
            <person name="Wang S."/>
            <person name="Scheerlinck J.P."/>
            <person name="Hofmann A."/>
            <person name="Sternberg P.W."/>
            <person name="Wang J."/>
            <person name="Gasser R.B."/>
        </authorList>
    </citation>
    <scope>NUCLEOTIDE SEQUENCE [LARGE SCALE GENOMIC DNA]</scope>
    <source>
        <strain evidence="2">DCEP-RM93F</strain>
        <strain evidence="1">DCEP-RM93M</strain>
    </source>
</reference>
<protein>
    <submittedName>
        <fullName evidence="2">Uncharacterized protein</fullName>
    </submittedName>
</protein>
<dbReference type="Proteomes" id="UP000030764">
    <property type="component" value="Unassembled WGS sequence"/>
</dbReference>
<proteinExistence type="predicted"/>
<evidence type="ECO:0000313" key="1">
    <source>
        <dbReference type="EMBL" id="KFD50804.1"/>
    </source>
</evidence>
<accession>A0A085N1Q0</accession>
<name>A0A085N1Q0_9BILA</name>
<dbReference type="EMBL" id="KL363248">
    <property type="protein sequence ID" value="KFD50804.1"/>
    <property type="molecule type" value="Genomic_DNA"/>
</dbReference>